<evidence type="ECO:0000259" key="26">
    <source>
        <dbReference type="PROSITE" id="PS50850"/>
    </source>
</evidence>
<evidence type="ECO:0000256" key="19">
    <source>
        <dbReference type="ARBA" id="ARBA00044919"/>
    </source>
</evidence>
<comment type="catalytic activity">
    <reaction evidence="17">
        <text>L-arginyl-glycine(out) = L-arginyl-glycine(in)</text>
        <dbReference type="Rhea" id="RHEA:79391"/>
        <dbReference type="ChEBI" id="CHEBI:229955"/>
    </reaction>
</comment>
<dbReference type="InterPro" id="IPR020846">
    <property type="entry name" value="MFS_dom"/>
</dbReference>
<dbReference type="PANTHER" id="PTHR23512:SF3">
    <property type="entry name" value="MAJOR FACILITATOR SUPERFAMILY DOMAIN-CONTAINING PROTEIN 1"/>
    <property type="match status" value="1"/>
</dbReference>
<dbReference type="GO" id="GO:0022857">
    <property type="term" value="F:transmembrane transporter activity"/>
    <property type="evidence" value="ECO:0007669"/>
    <property type="project" value="InterPro"/>
</dbReference>
<evidence type="ECO:0000256" key="4">
    <source>
        <dbReference type="ARBA" id="ARBA00022692"/>
    </source>
</evidence>
<evidence type="ECO:0000256" key="16">
    <source>
        <dbReference type="ARBA" id="ARBA00044900"/>
    </source>
</evidence>
<evidence type="ECO:0000256" key="1">
    <source>
        <dbReference type="ARBA" id="ARBA00004155"/>
    </source>
</evidence>
<comment type="catalytic activity">
    <reaction evidence="14">
        <text>L-aspartyl-L-lysine(out) = L-aspartyl-L-lysine(in)</text>
        <dbReference type="Rhea" id="RHEA:79411"/>
        <dbReference type="ChEBI" id="CHEBI:229953"/>
    </reaction>
</comment>
<comment type="caution">
    <text evidence="27">The sequence shown here is derived from an EMBL/GenBank/DDBJ whole genome shotgun (WGS) entry which is preliminary data.</text>
</comment>
<evidence type="ECO:0000256" key="3">
    <source>
        <dbReference type="ARBA" id="ARBA00022448"/>
    </source>
</evidence>
<comment type="catalytic activity">
    <reaction evidence="19">
        <text>L-alanyl-L-lysine(out) = L-alanyl-L-lysine(in)</text>
        <dbReference type="Rhea" id="RHEA:79415"/>
        <dbReference type="ChEBI" id="CHEBI:192470"/>
    </reaction>
</comment>
<sequence>MANPGLQLGGPKAWWVWALAVAFVIYLFSVQTGYSIVNADIQKSISLSVTQVAAIAATYTWVFAISQFFGGALLDRLGAHKVLPVSIALVTIGVFIFANASSYTMLIVSQFVMALGACTGFVGAGYIGGQWFGMAKFSLMFGLVQFCASLSSAFSVNALQFALNEWPWRELFNYVGIFGIGLTVLGFIYLRNPTPVETHEAGGVGRFVSSVLGALLEVAKIPHVWISALICSALFGSLLAAGVVWTPKLMLTLGASPETAAFSASLLWLGLAAGCLVLPALSDRTRRRKPLIIVGCLVQLVCAAVLLYVPGIPVPVAMAINFVFGFANSAHMLTFSSAADVVPPQLIGTSAAFVNGLAFIAGGFMIAAPGARVVSGEAAGLTEHTLALAEYAVEPLLIALAVASVLAIIMRESYPRDTTSSKEGDHVDNQSAAS</sequence>
<dbReference type="EMBL" id="JACGDG010000012">
    <property type="protein sequence ID" value="MBA6117106.1"/>
    <property type="molecule type" value="Genomic_DNA"/>
</dbReference>
<feature type="transmembrane region" description="Helical" evidence="25">
    <location>
        <begin position="171"/>
        <end position="190"/>
    </location>
</feature>
<evidence type="ECO:0000256" key="8">
    <source>
        <dbReference type="ARBA" id="ARBA00044876"/>
    </source>
</evidence>
<evidence type="ECO:0000256" key="21">
    <source>
        <dbReference type="ARBA" id="ARBA00044985"/>
    </source>
</evidence>
<comment type="function">
    <text evidence="23">Lysosomal dipeptide uniporter that selectively exports lysine, arginine or histidine-containing dipeptides with a net positive charge from the lysosome lumen into the cytosol. Could play a role in a specific type of protein O-glycosylation indirectly regulating macrophages migration and tissue invasion. Also essential for liver homeostasis.</text>
</comment>
<reference evidence="27 28" key="1">
    <citation type="submission" date="2020-07" db="EMBL/GenBank/DDBJ databases">
        <title>Diversity of carbapenemase encoding genes among Pseudomonas putida group clinical isolates in a tertiary Brazilian hospital.</title>
        <authorList>
            <person name="Alberto-Lei F."/>
            <person name="Nodari C.S."/>
            <person name="Streling A.P."/>
            <person name="Paulino J.T."/>
            <person name="Bessa-Neto F.O."/>
            <person name="Cayo R."/>
            <person name="Gales A.C."/>
        </authorList>
    </citation>
    <scope>NUCLEOTIDE SEQUENCE [LARGE SCALE GENOMIC DNA]</scope>
    <source>
        <strain evidence="27 28">12464</strain>
    </source>
</reference>
<evidence type="ECO:0000256" key="22">
    <source>
        <dbReference type="ARBA" id="ARBA00045018"/>
    </source>
</evidence>
<gene>
    <name evidence="27" type="ORF">H4C47_15350</name>
</gene>
<comment type="similarity">
    <text evidence="2">Belongs to the major facilitator superfamily.</text>
</comment>
<dbReference type="AlphaFoldDB" id="A0A7W2L2C9"/>
<evidence type="ECO:0000256" key="9">
    <source>
        <dbReference type="ARBA" id="ARBA00044878"/>
    </source>
</evidence>
<comment type="catalytic activity">
    <reaction evidence="15">
        <text>L-arginyl-L-alpha-amino acid(out) = L-arginyl-L-alpha-amino acid(in)</text>
        <dbReference type="Rhea" id="RHEA:79371"/>
        <dbReference type="ChEBI" id="CHEBI:84315"/>
    </reaction>
</comment>
<comment type="catalytic activity">
    <reaction evidence="12">
        <text>L-lysyl-L-alpha-amino acid(out) = L-lysyl-L-alpha-amino acid(in)</text>
        <dbReference type="Rhea" id="RHEA:79387"/>
        <dbReference type="ChEBI" id="CHEBI:229965"/>
    </reaction>
</comment>
<evidence type="ECO:0000313" key="28">
    <source>
        <dbReference type="Proteomes" id="UP000553948"/>
    </source>
</evidence>
<keyword evidence="7" id="KW-0458">Lysosome</keyword>
<protein>
    <recommendedName>
        <fullName evidence="21">Lysosomal dipeptide transporter MFSD1</fullName>
    </recommendedName>
    <alternativeName>
        <fullName evidence="22">Major facilitator superfamily domain-containing protein 1</fullName>
    </alternativeName>
</protein>
<comment type="catalytic activity">
    <reaction evidence="9">
        <text>L-histidyl-glycine(out) = L-histidyl-glycine(in)</text>
        <dbReference type="Rhea" id="RHEA:79395"/>
        <dbReference type="ChEBI" id="CHEBI:229957"/>
    </reaction>
</comment>
<dbReference type="InterPro" id="IPR011701">
    <property type="entry name" value="MFS"/>
</dbReference>
<feature type="transmembrane region" description="Helical" evidence="25">
    <location>
        <begin position="139"/>
        <end position="159"/>
    </location>
</feature>
<evidence type="ECO:0000256" key="18">
    <source>
        <dbReference type="ARBA" id="ARBA00044912"/>
    </source>
</evidence>
<evidence type="ECO:0000256" key="12">
    <source>
        <dbReference type="ARBA" id="ARBA00044891"/>
    </source>
</evidence>
<comment type="subcellular location">
    <subcellularLocation>
        <location evidence="1">Lysosome membrane</location>
        <topology evidence="1">Multi-pass membrane protein</topology>
    </subcellularLocation>
</comment>
<evidence type="ECO:0000313" key="27">
    <source>
        <dbReference type="EMBL" id="MBA6117106.1"/>
    </source>
</evidence>
<evidence type="ECO:0000256" key="20">
    <source>
        <dbReference type="ARBA" id="ARBA00044924"/>
    </source>
</evidence>
<dbReference type="Proteomes" id="UP000553948">
    <property type="component" value="Unassembled WGS sequence"/>
</dbReference>
<dbReference type="Pfam" id="PF07690">
    <property type="entry name" value="MFS_1"/>
    <property type="match status" value="1"/>
</dbReference>
<evidence type="ECO:0000256" key="6">
    <source>
        <dbReference type="ARBA" id="ARBA00023136"/>
    </source>
</evidence>
<evidence type="ECO:0000256" key="25">
    <source>
        <dbReference type="SAM" id="Phobius"/>
    </source>
</evidence>
<evidence type="ECO:0000256" key="23">
    <source>
        <dbReference type="ARBA" id="ARBA00045709"/>
    </source>
</evidence>
<comment type="catalytic activity">
    <reaction evidence="13">
        <text>L-alpha-aminoacyl-L-lysine(out) = L-alpha-aminoacyl-L-lysine(in)</text>
        <dbReference type="Rhea" id="RHEA:79383"/>
        <dbReference type="ChEBI" id="CHEBI:229966"/>
    </reaction>
</comment>
<accession>A0A7W2L2C9</accession>
<evidence type="ECO:0000256" key="5">
    <source>
        <dbReference type="ARBA" id="ARBA00022989"/>
    </source>
</evidence>
<feature type="transmembrane region" description="Helical" evidence="25">
    <location>
        <begin position="226"/>
        <end position="247"/>
    </location>
</feature>
<feature type="transmembrane region" description="Helical" evidence="25">
    <location>
        <begin position="14"/>
        <end position="37"/>
    </location>
</feature>
<organism evidence="27 28">
    <name type="scientific">Pseudomonas putida</name>
    <name type="common">Arthrobacter siderocapsulatus</name>
    <dbReference type="NCBI Taxonomy" id="303"/>
    <lineage>
        <taxon>Bacteria</taxon>
        <taxon>Pseudomonadati</taxon>
        <taxon>Pseudomonadota</taxon>
        <taxon>Gammaproteobacteria</taxon>
        <taxon>Pseudomonadales</taxon>
        <taxon>Pseudomonadaceae</taxon>
        <taxon>Pseudomonas</taxon>
    </lineage>
</organism>
<dbReference type="SUPFAM" id="SSF103473">
    <property type="entry name" value="MFS general substrate transporter"/>
    <property type="match status" value="1"/>
</dbReference>
<comment type="subunit">
    <text evidence="24">Homodimer. Interacts with lysosomal protein GLMP (via lumenal domain); the interaction starts while both proteins are still in the endoplasmic reticulum and is required for stabilization of MFSD1 in lysosomes but has no direct effect on its targeting to lysosomes or transporter activity.</text>
</comment>
<feature type="transmembrane region" description="Helical" evidence="25">
    <location>
        <begin position="291"/>
        <end position="309"/>
    </location>
</feature>
<keyword evidence="6 25" id="KW-0472">Membrane</keyword>
<feature type="domain" description="Major facilitator superfamily (MFS) profile" evidence="26">
    <location>
        <begin position="15"/>
        <end position="419"/>
    </location>
</feature>
<feature type="transmembrane region" description="Helical" evidence="25">
    <location>
        <begin position="346"/>
        <end position="368"/>
    </location>
</feature>
<dbReference type="InterPro" id="IPR052187">
    <property type="entry name" value="MFSD1"/>
</dbReference>
<comment type="catalytic activity">
    <reaction evidence="10">
        <text>L-alpha-aminoacyl-L-arginine(out) = L-alpha-aminoacyl-L-arginine(in)</text>
        <dbReference type="Rhea" id="RHEA:79367"/>
        <dbReference type="ChEBI" id="CHEBI:229968"/>
    </reaction>
</comment>
<comment type="catalytic activity">
    <reaction evidence="16">
        <text>L-lysyl-L-lysine(out) = L-lysyl-L-lysine(in)</text>
        <dbReference type="Rhea" id="RHEA:79403"/>
        <dbReference type="ChEBI" id="CHEBI:229956"/>
    </reaction>
</comment>
<evidence type="ECO:0000256" key="24">
    <source>
        <dbReference type="ARBA" id="ARBA00046376"/>
    </source>
</evidence>
<dbReference type="GO" id="GO:0005765">
    <property type="term" value="C:lysosomal membrane"/>
    <property type="evidence" value="ECO:0007669"/>
    <property type="project" value="UniProtKB-SubCell"/>
</dbReference>
<keyword evidence="5 25" id="KW-1133">Transmembrane helix</keyword>
<feature type="transmembrane region" description="Helical" evidence="25">
    <location>
        <begin position="388"/>
        <end position="409"/>
    </location>
</feature>
<comment type="catalytic activity">
    <reaction evidence="11">
        <text>L-alpha-aminoacyl-L-histidine(out) = L-alpha-aminoacyl-L-histidine(in)</text>
        <dbReference type="Rhea" id="RHEA:79375"/>
        <dbReference type="ChEBI" id="CHEBI:229967"/>
    </reaction>
</comment>
<evidence type="ECO:0000256" key="15">
    <source>
        <dbReference type="ARBA" id="ARBA00044899"/>
    </source>
</evidence>
<feature type="transmembrane region" description="Helical" evidence="25">
    <location>
        <begin position="202"/>
        <end position="219"/>
    </location>
</feature>
<keyword evidence="4 25" id="KW-0812">Transmembrane</keyword>
<keyword evidence="3" id="KW-0813">Transport</keyword>
<feature type="transmembrane region" description="Helical" evidence="25">
    <location>
        <begin position="49"/>
        <end position="70"/>
    </location>
</feature>
<feature type="transmembrane region" description="Helical" evidence="25">
    <location>
        <begin position="315"/>
        <end position="334"/>
    </location>
</feature>
<comment type="catalytic activity">
    <reaction evidence="8">
        <text>L-lysyl-L-alanine(out) = L-lysyl-L-alanine(in)</text>
        <dbReference type="Rhea" id="RHEA:79399"/>
        <dbReference type="ChEBI" id="CHEBI:229954"/>
    </reaction>
</comment>
<dbReference type="PANTHER" id="PTHR23512">
    <property type="entry name" value="MAJOR FACILITATOR SUPERFAMILY DOMAIN-CONTAINING PROTEIN 1"/>
    <property type="match status" value="1"/>
</dbReference>
<feature type="transmembrane region" description="Helical" evidence="25">
    <location>
        <begin position="82"/>
        <end position="100"/>
    </location>
</feature>
<comment type="catalytic activity">
    <reaction evidence="20">
        <text>L-lysyl-glycine(out) = L-lysyl-glycine(in)</text>
        <dbReference type="Rhea" id="RHEA:79407"/>
        <dbReference type="ChEBI" id="CHEBI:191202"/>
    </reaction>
</comment>
<dbReference type="Gene3D" id="1.20.1250.20">
    <property type="entry name" value="MFS general substrate transporter like domains"/>
    <property type="match status" value="2"/>
</dbReference>
<feature type="transmembrane region" description="Helical" evidence="25">
    <location>
        <begin position="107"/>
        <end position="127"/>
    </location>
</feature>
<comment type="catalytic activity">
    <reaction evidence="18">
        <text>L-histidyl-L-alpha-amino acid(out) = L-histidyl-L-alpha-amino acid(in)</text>
        <dbReference type="Rhea" id="RHEA:79379"/>
        <dbReference type="ChEBI" id="CHEBI:229964"/>
    </reaction>
</comment>
<proteinExistence type="inferred from homology"/>
<evidence type="ECO:0000256" key="7">
    <source>
        <dbReference type="ARBA" id="ARBA00023228"/>
    </source>
</evidence>
<dbReference type="InterPro" id="IPR036259">
    <property type="entry name" value="MFS_trans_sf"/>
</dbReference>
<evidence type="ECO:0000256" key="11">
    <source>
        <dbReference type="ARBA" id="ARBA00044884"/>
    </source>
</evidence>
<evidence type="ECO:0000256" key="14">
    <source>
        <dbReference type="ARBA" id="ARBA00044898"/>
    </source>
</evidence>
<evidence type="ECO:0000256" key="17">
    <source>
        <dbReference type="ARBA" id="ARBA00044903"/>
    </source>
</evidence>
<evidence type="ECO:0000256" key="13">
    <source>
        <dbReference type="ARBA" id="ARBA00044893"/>
    </source>
</evidence>
<evidence type="ECO:0000256" key="10">
    <source>
        <dbReference type="ARBA" id="ARBA00044881"/>
    </source>
</evidence>
<evidence type="ECO:0000256" key="2">
    <source>
        <dbReference type="ARBA" id="ARBA00008335"/>
    </source>
</evidence>
<dbReference type="RefSeq" id="WP_176513271.1">
    <property type="nucleotide sequence ID" value="NZ_CP060529.1"/>
</dbReference>
<name>A0A7W2L2C9_PSEPU</name>
<feature type="transmembrane region" description="Helical" evidence="25">
    <location>
        <begin position="259"/>
        <end position="279"/>
    </location>
</feature>
<dbReference type="PROSITE" id="PS50850">
    <property type="entry name" value="MFS"/>
    <property type="match status" value="1"/>
</dbReference>